<name>A0A930Y9C4_9ACTN</name>
<accession>A0A930Y9C4</accession>
<comment type="caution">
    <text evidence="1">The sequence shown here is derived from an EMBL/GenBank/DDBJ whole genome shotgun (WGS) entry which is preliminary data.</text>
</comment>
<keyword evidence="2" id="KW-1185">Reference proteome</keyword>
<dbReference type="EMBL" id="JADIVZ010000017">
    <property type="protein sequence ID" value="MBF4163971.1"/>
    <property type="molecule type" value="Genomic_DNA"/>
</dbReference>
<organism evidence="1 2">
    <name type="scientific">Nocardioides acrostichi</name>
    <dbReference type="NCBI Taxonomy" id="2784339"/>
    <lineage>
        <taxon>Bacteria</taxon>
        <taxon>Bacillati</taxon>
        <taxon>Actinomycetota</taxon>
        <taxon>Actinomycetes</taxon>
        <taxon>Propionibacteriales</taxon>
        <taxon>Nocardioidaceae</taxon>
        <taxon>Nocardioides</taxon>
    </lineage>
</organism>
<dbReference type="Proteomes" id="UP000656804">
    <property type="component" value="Unassembled WGS sequence"/>
</dbReference>
<evidence type="ECO:0000313" key="2">
    <source>
        <dbReference type="Proteomes" id="UP000656804"/>
    </source>
</evidence>
<gene>
    <name evidence="1" type="ORF">ISG29_20065</name>
</gene>
<reference evidence="1" key="1">
    <citation type="submission" date="2020-11" db="EMBL/GenBank/DDBJ databases">
        <title>Nocardioides sp. CBS4Y-1, whole genome shotgun sequence.</title>
        <authorList>
            <person name="Tuo L."/>
        </authorList>
    </citation>
    <scope>NUCLEOTIDE SEQUENCE</scope>
    <source>
        <strain evidence="1">CBS4Y-1</strain>
    </source>
</reference>
<evidence type="ECO:0000313" key="1">
    <source>
        <dbReference type="EMBL" id="MBF4163971.1"/>
    </source>
</evidence>
<proteinExistence type="predicted"/>
<protein>
    <submittedName>
        <fullName evidence="1">Uncharacterized protein</fullName>
    </submittedName>
</protein>
<dbReference type="AlphaFoldDB" id="A0A930Y9C4"/>
<sequence length="142" mass="15943">MATAPDPSERLVRQRMRNRAIEALEAIADGDEGVRSMGVGEYVEEFFDIIDDRAPWRWRTWSVFTPDEVQALEVVHDLLVQACAETPQVPTPGGIFADDNENFIRTGWPARIQPAAASALDLMLTRGRFSEEREEVEPGRAS</sequence>
<dbReference type="RefSeq" id="WP_194505225.1">
    <property type="nucleotide sequence ID" value="NZ_JADIVZ010000017.1"/>
</dbReference>